<feature type="non-terminal residue" evidence="1">
    <location>
        <position position="1"/>
    </location>
</feature>
<keyword evidence="2" id="KW-1185">Reference proteome</keyword>
<dbReference type="OrthoDB" id="3341102at2759"/>
<sequence length="188" mass="21305">SAHKATQKAAKLPKDYEYLCAKTLAWVTVVCQIHHIHPDLWVNADQTGNKLFPTGQYTYEKKGSKDVSVSDHEEKQQTTAVTTLSQSSWMPACNAAHQEEADALGFTYAHGDKWHWSSQETMKQWVMEIFDPYIECMKVHNSLPADAKSLLLIDVLPVHIAKKNPDDFLPWMKQMHLNVIVLFIPGGC</sequence>
<gene>
    <name evidence="1" type="ORF">NEOLEDRAFT_1026779</name>
</gene>
<evidence type="ECO:0008006" key="3">
    <source>
        <dbReference type="Google" id="ProtNLM"/>
    </source>
</evidence>
<accession>A0A165PE54</accession>
<feature type="non-terminal residue" evidence="1">
    <location>
        <position position="188"/>
    </location>
</feature>
<dbReference type="Proteomes" id="UP000076761">
    <property type="component" value="Unassembled WGS sequence"/>
</dbReference>
<organism evidence="1 2">
    <name type="scientific">Neolentinus lepideus HHB14362 ss-1</name>
    <dbReference type="NCBI Taxonomy" id="1314782"/>
    <lineage>
        <taxon>Eukaryota</taxon>
        <taxon>Fungi</taxon>
        <taxon>Dikarya</taxon>
        <taxon>Basidiomycota</taxon>
        <taxon>Agaricomycotina</taxon>
        <taxon>Agaricomycetes</taxon>
        <taxon>Gloeophyllales</taxon>
        <taxon>Gloeophyllaceae</taxon>
        <taxon>Neolentinus</taxon>
    </lineage>
</organism>
<reference evidence="1 2" key="1">
    <citation type="journal article" date="2016" name="Mol. Biol. Evol.">
        <title>Comparative Genomics of Early-Diverging Mushroom-Forming Fungi Provides Insights into the Origins of Lignocellulose Decay Capabilities.</title>
        <authorList>
            <person name="Nagy L.G."/>
            <person name="Riley R."/>
            <person name="Tritt A."/>
            <person name="Adam C."/>
            <person name="Daum C."/>
            <person name="Floudas D."/>
            <person name="Sun H."/>
            <person name="Yadav J.S."/>
            <person name="Pangilinan J."/>
            <person name="Larsson K.H."/>
            <person name="Matsuura K."/>
            <person name="Barry K."/>
            <person name="Labutti K."/>
            <person name="Kuo R."/>
            <person name="Ohm R.A."/>
            <person name="Bhattacharya S.S."/>
            <person name="Shirouzu T."/>
            <person name="Yoshinaga Y."/>
            <person name="Martin F.M."/>
            <person name="Grigoriev I.V."/>
            <person name="Hibbett D.S."/>
        </authorList>
    </citation>
    <scope>NUCLEOTIDE SEQUENCE [LARGE SCALE GENOMIC DNA]</scope>
    <source>
        <strain evidence="1 2">HHB14362 ss-1</strain>
    </source>
</reference>
<proteinExistence type="predicted"/>
<dbReference type="STRING" id="1314782.A0A165PE54"/>
<protein>
    <recommendedName>
        <fullName evidence="3">DDE-1 domain-containing protein</fullName>
    </recommendedName>
</protein>
<name>A0A165PE54_9AGAM</name>
<evidence type="ECO:0000313" key="2">
    <source>
        <dbReference type="Proteomes" id="UP000076761"/>
    </source>
</evidence>
<dbReference type="InParanoid" id="A0A165PE54"/>
<evidence type="ECO:0000313" key="1">
    <source>
        <dbReference type="EMBL" id="KZT20912.1"/>
    </source>
</evidence>
<dbReference type="EMBL" id="KV425613">
    <property type="protein sequence ID" value="KZT20912.1"/>
    <property type="molecule type" value="Genomic_DNA"/>
</dbReference>
<dbReference type="AlphaFoldDB" id="A0A165PE54"/>